<comment type="caution">
    <text evidence="2">The sequence shown here is derived from an EMBL/GenBank/DDBJ whole genome shotgun (WGS) entry which is preliminary data.</text>
</comment>
<dbReference type="Proteomes" id="UP000593573">
    <property type="component" value="Unassembled WGS sequence"/>
</dbReference>
<reference evidence="2 3" key="1">
    <citation type="journal article" date="2019" name="Genome Biol. Evol.">
        <title>Insights into the evolution of the New World diploid cottons (Gossypium, subgenus Houzingenia) based on genome sequencing.</title>
        <authorList>
            <person name="Grover C.E."/>
            <person name="Arick M.A. 2nd"/>
            <person name="Thrash A."/>
            <person name="Conover J.L."/>
            <person name="Sanders W.S."/>
            <person name="Peterson D.G."/>
            <person name="Frelichowski J.E."/>
            <person name="Scheffler J.A."/>
            <person name="Scheffler B.E."/>
            <person name="Wendel J.F."/>
        </authorList>
    </citation>
    <scope>NUCLEOTIDE SEQUENCE [LARGE SCALE GENOMIC DNA]</scope>
    <source>
        <strain evidence="2">57</strain>
        <tissue evidence="2">Leaf</tissue>
    </source>
</reference>
<feature type="region of interest" description="Disordered" evidence="1">
    <location>
        <begin position="1"/>
        <end position="23"/>
    </location>
</feature>
<evidence type="ECO:0000313" key="3">
    <source>
        <dbReference type="Proteomes" id="UP000593573"/>
    </source>
</evidence>
<dbReference type="EMBL" id="JABFAB010000012">
    <property type="protein sequence ID" value="MBA0666005.1"/>
    <property type="molecule type" value="Genomic_DNA"/>
</dbReference>
<keyword evidence="3" id="KW-1185">Reference proteome</keyword>
<protein>
    <recommendedName>
        <fullName evidence="4">RNase H type-1 domain-containing protein</fullName>
    </recommendedName>
</protein>
<feature type="compositionally biased region" description="Basic and acidic residues" evidence="1">
    <location>
        <begin position="10"/>
        <end position="23"/>
    </location>
</feature>
<evidence type="ECO:0000313" key="2">
    <source>
        <dbReference type="EMBL" id="MBA0666005.1"/>
    </source>
</evidence>
<gene>
    <name evidence="2" type="ORF">Goklo_002463</name>
</gene>
<evidence type="ECO:0008006" key="4">
    <source>
        <dbReference type="Google" id="ProtNLM"/>
    </source>
</evidence>
<dbReference type="AlphaFoldDB" id="A0A7J8VT77"/>
<sequence>MGSGLGHGLGSDETKGVDPEMKDRPIEFVDGKKRKWVMNKGFLLGWKDGLTISLRSFSESHIDVEVMKGNEWLFRGDFNEVMFSFEKKEGHFRGERQMSVFREILKECDLSDLGFLGQWFTWERGRLPNNNIMERLARLIWHGGIFFRDWVLEEGFGDQLKRRWESNGSKLLVELGNLENALIRWAKINQGDRNCRKVDLSSRLSDLNEKDLNEEILAEIIEVKLALDMEADREELFWEQQAIVNWLRMRDHLTDMETVTLEAQSCLDLFGDEQVERILSIPLVNSVQTDEVIWRSDNTGAYTTKSGGYHERIKERVQDVVFINAYSLEIEQLRELSVFMHRPKCASWEPSDGETVKVYFDASYQQYLHKFSSGIIVKNKEGLVMATCVYLWENVVNLTMAECQKVDNMTLWYIGWKKPKKEVERLVNHDRIEV</sequence>
<dbReference type="SUPFAM" id="SSF56219">
    <property type="entry name" value="DNase I-like"/>
    <property type="match status" value="1"/>
</dbReference>
<proteinExistence type="predicted"/>
<evidence type="ECO:0000256" key="1">
    <source>
        <dbReference type="SAM" id="MobiDB-lite"/>
    </source>
</evidence>
<accession>A0A7J8VT77</accession>
<dbReference type="InterPro" id="IPR036691">
    <property type="entry name" value="Endo/exonu/phosph_ase_sf"/>
</dbReference>
<name>A0A7J8VT77_9ROSI</name>
<organism evidence="2 3">
    <name type="scientific">Gossypium klotzschianum</name>
    <dbReference type="NCBI Taxonomy" id="34286"/>
    <lineage>
        <taxon>Eukaryota</taxon>
        <taxon>Viridiplantae</taxon>
        <taxon>Streptophyta</taxon>
        <taxon>Embryophyta</taxon>
        <taxon>Tracheophyta</taxon>
        <taxon>Spermatophyta</taxon>
        <taxon>Magnoliopsida</taxon>
        <taxon>eudicotyledons</taxon>
        <taxon>Gunneridae</taxon>
        <taxon>Pentapetalae</taxon>
        <taxon>rosids</taxon>
        <taxon>malvids</taxon>
        <taxon>Malvales</taxon>
        <taxon>Malvaceae</taxon>
        <taxon>Malvoideae</taxon>
        <taxon>Gossypium</taxon>
    </lineage>
</organism>
<dbReference type="OrthoDB" id="1001419at2759"/>